<name>A0A4Z2IEI1_9TELE</name>
<evidence type="ECO:0000256" key="1">
    <source>
        <dbReference type="SAM" id="MobiDB-lite"/>
    </source>
</evidence>
<dbReference type="EMBL" id="SRLO01000096">
    <property type="protein sequence ID" value="TNN76171.1"/>
    <property type="molecule type" value="Genomic_DNA"/>
</dbReference>
<feature type="region of interest" description="Disordered" evidence="1">
    <location>
        <begin position="40"/>
        <end position="72"/>
    </location>
</feature>
<keyword evidence="3" id="KW-1185">Reference proteome</keyword>
<reference evidence="2 3" key="1">
    <citation type="submission" date="2019-03" db="EMBL/GenBank/DDBJ databases">
        <title>First draft genome of Liparis tanakae, snailfish: a comprehensive survey of snailfish specific genes.</title>
        <authorList>
            <person name="Kim W."/>
            <person name="Song I."/>
            <person name="Jeong J.-H."/>
            <person name="Kim D."/>
            <person name="Kim S."/>
            <person name="Ryu S."/>
            <person name="Song J.Y."/>
            <person name="Lee S.K."/>
        </authorList>
    </citation>
    <scope>NUCLEOTIDE SEQUENCE [LARGE SCALE GENOMIC DNA]</scope>
    <source>
        <tissue evidence="2">Muscle</tissue>
    </source>
</reference>
<evidence type="ECO:0000313" key="2">
    <source>
        <dbReference type="EMBL" id="TNN76171.1"/>
    </source>
</evidence>
<feature type="compositionally biased region" description="Polar residues" evidence="1">
    <location>
        <begin position="48"/>
        <end position="58"/>
    </location>
</feature>
<protein>
    <submittedName>
        <fullName evidence="2">Uncharacterized protein</fullName>
    </submittedName>
</protein>
<dbReference type="Proteomes" id="UP000314294">
    <property type="component" value="Unassembled WGS sequence"/>
</dbReference>
<gene>
    <name evidence="2" type="ORF">EYF80_013702</name>
</gene>
<dbReference type="AlphaFoldDB" id="A0A4Z2IEI1"/>
<feature type="region of interest" description="Disordered" evidence="1">
    <location>
        <begin position="1"/>
        <end position="21"/>
    </location>
</feature>
<sequence>MWSEPLTGQKKERRIAQTEQHFFDIPDKPKHAVLTLEARQQRVKTSQKHSSAGRSSAPSPHRPPVSCAVFTR</sequence>
<accession>A0A4Z2IEI1</accession>
<proteinExistence type="predicted"/>
<organism evidence="2 3">
    <name type="scientific">Liparis tanakae</name>
    <name type="common">Tanaka's snailfish</name>
    <dbReference type="NCBI Taxonomy" id="230148"/>
    <lineage>
        <taxon>Eukaryota</taxon>
        <taxon>Metazoa</taxon>
        <taxon>Chordata</taxon>
        <taxon>Craniata</taxon>
        <taxon>Vertebrata</taxon>
        <taxon>Euteleostomi</taxon>
        <taxon>Actinopterygii</taxon>
        <taxon>Neopterygii</taxon>
        <taxon>Teleostei</taxon>
        <taxon>Neoteleostei</taxon>
        <taxon>Acanthomorphata</taxon>
        <taxon>Eupercaria</taxon>
        <taxon>Perciformes</taxon>
        <taxon>Cottioidei</taxon>
        <taxon>Cottales</taxon>
        <taxon>Liparidae</taxon>
        <taxon>Liparis</taxon>
    </lineage>
</organism>
<evidence type="ECO:0000313" key="3">
    <source>
        <dbReference type="Proteomes" id="UP000314294"/>
    </source>
</evidence>
<comment type="caution">
    <text evidence="2">The sequence shown here is derived from an EMBL/GenBank/DDBJ whole genome shotgun (WGS) entry which is preliminary data.</text>
</comment>